<name>A0A6A4I8M1_9AGAR</name>
<dbReference type="EMBL" id="ML769403">
    <property type="protein sequence ID" value="KAE9406320.1"/>
    <property type="molecule type" value="Genomic_DNA"/>
</dbReference>
<feature type="compositionally biased region" description="Polar residues" evidence="1">
    <location>
        <begin position="297"/>
        <end position="306"/>
    </location>
</feature>
<feature type="region of interest" description="Disordered" evidence="1">
    <location>
        <begin position="110"/>
        <end position="131"/>
    </location>
</feature>
<sequence length="321" mass="36174">MAYHNSNNYDSGYPTLERHYNNIYNPPLDSYGARAYRIHCADTDFENYQDLPYTILPNSPPVDLHENMDRALPPLPPTPKPDDQDTWKDLPAVGDLGKDSTHVVQVASPVTGKENKEKGDMKEKKGRRPGTKLWQGRDLIDVARAMVDHTPFLQSYGKKGKIWAEIYTALLVDGFHLTDITPLALQHKAENLIGYWKDPDSNNPGIKAVAKKQEEDTAGGEEIRKASMRSLRQRNDQTNADVDDSDCNNTDTNIDTEPEDNTNDTKVSVHKRKLTASSASSIDDDNKPCKRQRSSVRRTGSQNTNEILLFLKDDSKDRKAH</sequence>
<dbReference type="AlphaFoldDB" id="A0A6A4I8M1"/>
<feature type="region of interest" description="Disordered" evidence="1">
    <location>
        <begin position="195"/>
        <end position="321"/>
    </location>
</feature>
<evidence type="ECO:0000313" key="3">
    <source>
        <dbReference type="Proteomes" id="UP000799118"/>
    </source>
</evidence>
<gene>
    <name evidence="2" type="ORF">BT96DRAFT_934317</name>
</gene>
<accession>A0A6A4I8M1</accession>
<proteinExistence type="predicted"/>
<dbReference type="OrthoDB" id="3049768at2759"/>
<feature type="compositionally biased region" description="Basic and acidic residues" evidence="1">
    <location>
        <begin position="211"/>
        <end position="225"/>
    </location>
</feature>
<evidence type="ECO:0000313" key="2">
    <source>
        <dbReference type="EMBL" id="KAE9406320.1"/>
    </source>
</evidence>
<protein>
    <submittedName>
        <fullName evidence="2">Uncharacterized protein</fullName>
    </submittedName>
</protein>
<feature type="compositionally biased region" description="Basic and acidic residues" evidence="1">
    <location>
        <begin position="311"/>
        <end position="321"/>
    </location>
</feature>
<feature type="region of interest" description="Disordered" evidence="1">
    <location>
        <begin position="65"/>
        <end position="88"/>
    </location>
</feature>
<reference evidence="2" key="1">
    <citation type="journal article" date="2019" name="Environ. Microbiol.">
        <title>Fungal ecological strategies reflected in gene transcription - a case study of two litter decomposers.</title>
        <authorList>
            <person name="Barbi F."/>
            <person name="Kohler A."/>
            <person name="Barry K."/>
            <person name="Baskaran P."/>
            <person name="Daum C."/>
            <person name="Fauchery L."/>
            <person name="Ihrmark K."/>
            <person name="Kuo A."/>
            <person name="LaButti K."/>
            <person name="Lipzen A."/>
            <person name="Morin E."/>
            <person name="Grigoriev I.V."/>
            <person name="Henrissat B."/>
            <person name="Lindahl B."/>
            <person name="Martin F."/>
        </authorList>
    </citation>
    <scope>NUCLEOTIDE SEQUENCE</scope>
    <source>
        <strain evidence="2">JB14</strain>
    </source>
</reference>
<evidence type="ECO:0000256" key="1">
    <source>
        <dbReference type="SAM" id="MobiDB-lite"/>
    </source>
</evidence>
<keyword evidence="3" id="KW-1185">Reference proteome</keyword>
<dbReference type="Proteomes" id="UP000799118">
    <property type="component" value="Unassembled WGS sequence"/>
</dbReference>
<organism evidence="2 3">
    <name type="scientific">Gymnopus androsaceus JB14</name>
    <dbReference type="NCBI Taxonomy" id="1447944"/>
    <lineage>
        <taxon>Eukaryota</taxon>
        <taxon>Fungi</taxon>
        <taxon>Dikarya</taxon>
        <taxon>Basidiomycota</taxon>
        <taxon>Agaricomycotina</taxon>
        <taxon>Agaricomycetes</taxon>
        <taxon>Agaricomycetidae</taxon>
        <taxon>Agaricales</taxon>
        <taxon>Marasmiineae</taxon>
        <taxon>Omphalotaceae</taxon>
        <taxon>Gymnopus</taxon>
    </lineage>
</organism>
<feature type="compositionally biased region" description="Basic and acidic residues" evidence="1">
    <location>
        <begin position="113"/>
        <end position="123"/>
    </location>
</feature>